<sequence>MSLTSIICGIALLTIGEVGPQNMPDTIEPVESPFVMPLFERPVFPESTILVRMEQEGMSTKPIQEAIDSMSCRGGGTVVVPPGVWRTGRLILKSNVNLHLSEGAELRFSGNIIDYLPAVFTRDEGWSFTLLELVCMLMDRRILH</sequence>
<evidence type="ECO:0000313" key="2">
    <source>
        <dbReference type="Proteomes" id="UP001177934"/>
    </source>
</evidence>
<reference evidence="1" key="1">
    <citation type="journal article" date="2023" name="Nat. Commun.">
        <title>Identification of a novel Human Milk Oligosaccharides utilization cluster in the infant gut commensal Bacteroides dorei.</title>
        <authorList>
            <person name="Kijner S."/>
            <person name="Ennis D."/>
            <person name="Shmorak S."/>
            <person name="Florentin A."/>
            <person name="Yassour M."/>
        </authorList>
    </citation>
    <scope>NUCLEOTIDE SEQUENCE</scope>
    <source>
        <strain evidence="1">2</strain>
    </source>
</reference>
<gene>
    <name evidence="1" type="ORF">QNN11_05355</name>
</gene>
<dbReference type="EMBL" id="CP126056">
    <property type="protein sequence ID" value="WHX10854.1"/>
    <property type="molecule type" value="Genomic_DNA"/>
</dbReference>
<dbReference type="InterPro" id="IPR011050">
    <property type="entry name" value="Pectin_lyase_fold/virulence"/>
</dbReference>
<proteinExistence type="predicted"/>
<dbReference type="Proteomes" id="UP001177934">
    <property type="component" value="Chromosome"/>
</dbReference>
<dbReference type="AlphaFoldDB" id="A0AA95KXL9"/>
<dbReference type="SUPFAM" id="SSF51126">
    <property type="entry name" value="Pectin lyase-like"/>
    <property type="match status" value="1"/>
</dbReference>
<dbReference type="InterPro" id="IPR012334">
    <property type="entry name" value="Pectin_lyas_fold"/>
</dbReference>
<name>A0AA95KXL9_9BACT</name>
<evidence type="ECO:0008006" key="3">
    <source>
        <dbReference type="Google" id="ProtNLM"/>
    </source>
</evidence>
<dbReference type="Gene3D" id="2.160.20.10">
    <property type="entry name" value="Single-stranded right-handed beta-helix, Pectin lyase-like"/>
    <property type="match status" value="1"/>
</dbReference>
<accession>A0AA95KXL9</accession>
<protein>
    <recommendedName>
        <fullName evidence="3">Glycoside hydrolase family 28 protein</fullName>
    </recommendedName>
</protein>
<evidence type="ECO:0000313" key="1">
    <source>
        <dbReference type="EMBL" id="WHX10854.1"/>
    </source>
</evidence>
<organism evidence="1 2">
    <name type="scientific">Phocaeicola dorei</name>
    <dbReference type="NCBI Taxonomy" id="357276"/>
    <lineage>
        <taxon>Bacteria</taxon>
        <taxon>Pseudomonadati</taxon>
        <taxon>Bacteroidota</taxon>
        <taxon>Bacteroidia</taxon>
        <taxon>Bacteroidales</taxon>
        <taxon>Bacteroidaceae</taxon>
        <taxon>Phocaeicola</taxon>
    </lineage>
</organism>